<proteinExistence type="predicted"/>
<dbReference type="InterPro" id="IPR036641">
    <property type="entry name" value="HPT_dom_sf"/>
</dbReference>
<evidence type="ECO:0000313" key="5">
    <source>
        <dbReference type="EMBL" id="QQC66674.1"/>
    </source>
</evidence>
<dbReference type="SMART" id="SM00448">
    <property type="entry name" value="REC"/>
    <property type="match status" value="1"/>
</dbReference>
<dbReference type="PANTHER" id="PTHR44591:SF3">
    <property type="entry name" value="RESPONSE REGULATORY DOMAIN-CONTAINING PROTEIN"/>
    <property type="match status" value="1"/>
</dbReference>
<gene>
    <name evidence="5" type="ORF">I6I06_28365</name>
</gene>
<feature type="compositionally biased region" description="Low complexity" evidence="3">
    <location>
        <begin position="33"/>
        <end position="57"/>
    </location>
</feature>
<dbReference type="Proteomes" id="UP000595610">
    <property type="component" value="Chromosome 2"/>
</dbReference>
<dbReference type="SUPFAM" id="SSF47226">
    <property type="entry name" value="Histidine-containing phosphotransfer domain, HPT domain"/>
    <property type="match status" value="1"/>
</dbReference>
<organism evidence="5 6">
    <name type="scientific">Paraburkholderia ginsengisoli</name>
    <dbReference type="NCBI Taxonomy" id="311231"/>
    <lineage>
        <taxon>Bacteria</taxon>
        <taxon>Pseudomonadati</taxon>
        <taxon>Pseudomonadota</taxon>
        <taxon>Betaproteobacteria</taxon>
        <taxon>Burkholderiales</taxon>
        <taxon>Burkholderiaceae</taxon>
        <taxon>Paraburkholderia</taxon>
    </lineage>
</organism>
<feature type="region of interest" description="Disordered" evidence="3">
    <location>
        <begin position="33"/>
        <end position="79"/>
    </location>
</feature>
<dbReference type="RefSeq" id="WP_042326671.1">
    <property type="nucleotide sequence ID" value="NZ_CP066076.1"/>
</dbReference>
<dbReference type="InterPro" id="IPR001789">
    <property type="entry name" value="Sig_transdc_resp-reg_receiver"/>
</dbReference>
<dbReference type="EMBL" id="CP066076">
    <property type="protein sequence ID" value="QQC66674.1"/>
    <property type="molecule type" value="Genomic_DNA"/>
</dbReference>
<dbReference type="PROSITE" id="PS50110">
    <property type="entry name" value="RESPONSE_REGULATORY"/>
    <property type="match status" value="1"/>
</dbReference>
<dbReference type="GO" id="GO:0000160">
    <property type="term" value="P:phosphorelay signal transduction system"/>
    <property type="evidence" value="ECO:0007669"/>
    <property type="project" value="InterPro"/>
</dbReference>
<keyword evidence="1 2" id="KW-0597">Phosphoprotein</keyword>
<name>A0A7T4N7N5_9BURK</name>
<sequence>MSRTIHATLSAVLACLKSRSCSHVPELDASEPLSASADAAAEAPPGGVGEAPGVAALHADDPPHAFASRDPGTDDLTRSAAPVDETASALQGLSVLVVEDNALVQAMLAEQLTRLGCLPTVTGDGRQALAALAGARFDVVLSDIDMPVMDGYELLAHLRTSHASLPVLAFSAGADNRRNDGWREHGFAGYVAKSASADELAAALLAVAPGDRRAAQVDAASSAPPPAAFNSDDEARYRAMLKTHLQSDLSKLMTIVDAEDRDALRGWAHGAGGAFLIARETRFARQCRELQQLCDDNARWTTGMDERAISLHDELYDYFGLDEDSLR</sequence>
<dbReference type="InterPro" id="IPR011006">
    <property type="entry name" value="CheY-like_superfamily"/>
</dbReference>
<feature type="modified residue" description="4-aspartylphosphate" evidence="2">
    <location>
        <position position="143"/>
    </location>
</feature>
<dbReference type="AlphaFoldDB" id="A0A7T4N7N5"/>
<dbReference type="KEGG" id="pgis:I6I06_28365"/>
<dbReference type="SUPFAM" id="SSF52172">
    <property type="entry name" value="CheY-like"/>
    <property type="match status" value="1"/>
</dbReference>
<dbReference type="Pfam" id="PF00072">
    <property type="entry name" value="Response_reg"/>
    <property type="match status" value="1"/>
</dbReference>
<evidence type="ECO:0000259" key="4">
    <source>
        <dbReference type="PROSITE" id="PS50110"/>
    </source>
</evidence>
<dbReference type="InterPro" id="IPR050595">
    <property type="entry name" value="Bact_response_regulator"/>
</dbReference>
<evidence type="ECO:0000256" key="3">
    <source>
        <dbReference type="SAM" id="MobiDB-lite"/>
    </source>
</evidence>
<protein>
    <submittedName>
        <fullName evidence="5">Response regulator</fullName>
    </submittedName>
</protein>
<dbReference type="PROSITE" id="PS51257">
    <property type="entry name" value="PROKAR_LIPOPROTEIN"/>
    <property type="match status" value="1"/>
</dbReference>
<evidence type="ECO:0000313" key="6">
    <source>
        <dbReference type="Proteomes" id="UP000595610"/>
    </source>
</evidence>
<dbReference type="CDD" id="cd17546">
    <property type="entry name" value="REC_hyHK_CKI1_RcsC-like"/>
    <property type="match status" value="1"/>
</dbReference>
<evidence type="ECO:0000256" key="1">
    <source>
        <dbReference type="ARBA" id="ARBA00022553"/>
    </source>
</evidence>
<dbReference type="Gene3D" id="3.40.50.2300">
    <property type="match status" value="1"/>
</dbReference>
<dbReference type="PANTHER" id="PTHR44591">
    <property type="entry name" value="STRESS RESPONSE REGULATOR PROTEIN 1"/>
    <property type="match status" value="1"/>
</dbReference>
<reference evidence="5 6" key="1">
    <citation type="submission" date="2020-12" db="EMBL/GenBank/DDBJ databases">
        <title>FDA dAtabase for Regulatory Grade micrObial Sequences (FDA-ARGOS): Supporting development and validation of Infectious Disease Dx tests.</title>
        <authorList>
            <person name="Nelson B."/>
            <person name="Plummer A."/>
            <person name="Tallon L."/>
            <person name="Sadzewicz L."/>
            <person name="Zhao X."/>
            <person name="Boylan J."/>
            <person name="Ott S."/>
            <person name="Bowen H."/>
            <person name="Vavikolanu K."/>
            <person name="Mehta A."/>
            <person name="Aluvathingal J."/>
            <person name="Nadendla S."/>
            <person name="Myers T."/>
            <person name="Yan Y."/>
            <person name="Sichtig H."/>
        </authorList>
    </citation>
    <scope>NUCLEOTIDE SEQUENCE [LARGE SCALE GENOMIC DNA]</scope>
    <source>
        <strain evidence="5 6">FDAARGOS_1049</strain>
    </source>
</reference>
<feature type="domain" description="Response regulatory" evidence="4">
    <location>
        <begin position="94"/>
        <end position="208"/>
    </location>
</feature>
<keyword evidence="6" id="KW-1185">Reference proteome</keyword>
<accession>A0A7T4N7N5</accession>
<evidence type="ECO:0000256" key="2">
    <source>
        <dbReference type="PROSITE-ProRule" id="PRU00169"/>
    </source>
</evidence>